<gene>
    <name evidence="3" type="ORF">METEAL_40120</name>
</gene>
<feature type="transmembrane region" description="Helical" evidence="2">
    <location>
        <begin position="32"/>
        <end position="52"/>
    </location>
</feature>
<keyword evidence="2" id="KW-0812">Transmembrane</keyword>
<keyword evidence="4" id="KW-1185">Reference proteome</keyword>
<feature type="compositionally biased region" description="Basic and acidic residues" evidence="1">
    <location>
        <begin position="1"/>
        <end position="13"/>
    </location>
</feature>
<protein>
    <submittedName>
        <fullName evidence="3">Uncharacterized protein</fullName>
    </submittedName>
</protein>
<keyword evidence="2" id="KW-0472">Membrane</keyword>
<evidence type="ECO:0000256" key="1">
    <source>
        <dbReference type="SAM" id="MobiDB-lite"/>
    </source>
</evidence>
<dbReference type="EMBL" id="AP027080">
    <property type="protein sequence ID" value="BDU74838.1"/>
    <property type="molecule type" value="Genomic_DNA"/>
</dbReference>
<dbReference type="AlphaFoldDB" id="A0AA48HAP3"/>
<dbReference type="KEGG" id="msil:METEAL_40120"/>
<evidence type="ECO:0000313" key="4">
    <source>
        <dbReference type="Proteomes" id="UP001238179"/>
    </source>
</evidence>
<evidence type="ECO:0000256" key="2">
    <source>
        <dbReference type="SAM" id="Phobius"/>
    </source>
</evidence>
<accession>A0AA48HAP3</accession>
<keyword evidence="2" id="KW-1133">Transmembrane helix</keyword>
<proteinExistence type="predicted"/>
<feature type="region of interest" description="Disordered" evidence="1">
    <location>
        <begin position="1"/>
        <end position="25"/>
    </location>
</feature>
<evidence type="ECO:0000313" key="3">
    <source>
        <dbReference type="EMBL" id="BDU74838.1"/>
    </source>
</evidence>
<organism evidence="3 4">
    <name type="scientific">Mesoterricola silvestris</name>
    <dbReference type="NCBI Taxonomy" id="2927979"/>
    <lineage>
        <taxon>Bacteria</taxon>
        <taxon>Pseudomonadati</taxon>
        <taxon>Acidobacteriota</taxon>
        <taxon>Holophagae</taxon>
        <taxon>Holophagales</taxon>
        <taxon>Holophagaceae</taxon>
        <taxon>Mesoterricola</taxon>
    </lineage>
</organism>
<name>A0AA48HAP3_9BACT</name>
<sequence>MTNDPTKDTKDTKEDEDLMEEVSGTKVGHGKAPFALVIMYLIILVWAVLAWIRPSGT</sequence>
<dbReference type="Proteomes" id="UP001238179">
    <property type="component" value="Chromosome"/>
</dbReference>
<reference evidence="4" key="1">
    <citation type="journal article" date="2023" name="Int. J. Syst. Evol. Microbiol.">
        <title>Mesoterricola silvestris gen. nov., sp. nov., Mesoterricola sediminis sp. nov., Geothrix oryzae sp. nov., Geothrix edaphica sp. nov., Geothrix rubra sp. nov., and Geothrix limicola sp. nov., six novel members of Acidobacteriota isolated from soils.</title>
        <authorList>
            <person name="Itoh H."/>
            <person name="Sugisawa Y."/>
            <person name="Mise K."/>
            <person name="Xu Z."/>
            <person name="Kuniyasu M."/>
            <person name="Ushijima N."/>
            <person name="Kawano K."/>
            <person name="Kobayashi E."/>
            <person name="Shiratori Y."/>
            <person name="Masuda Y."/>
            <person name="Senoo K."/>
        </authorList>
    </citation>
    <scope>NUCLEOTIDE SEQUENCE [LARGE SCALE GENOMIC DNA]</scope>
    <source>
        <strain evidence="4">W79</strain>
    </source>
</reference>
<dbReference type="RefSeq" id="WP_316413512.1">
    <property type="nucleotide sequence ID" value="NZ_AP027080.1"/>
</dbReference>